<dbReference type="PANTHER" id="PTHR30558:SF3">
    <property type="entry name" value="BIOPOLYMER TRANSPORT PROTEIN EXBD-RELATED"/>
    <property type="match status" value="1"/>
</dbReference>
<comment type="similarity">
    <text evidence="2 7">Belongs to the ExbD/TolR family.</text>
</comment>
<dbReference type="GO" id="GO:0005886">
    <property type="term" value="C:plasma membrane"/>
    <property type="evidence" value="ECO:0007669"/>
    <property type="project" value="UniProtKB-SubCell"/>
</dbReference>
<evidence type="ECO:0000256" key="4">
    <source>
        <dbReference type="ARBA" id="ARBA00022692"/>
    </source>
</evidence>
<reference evidence="9 10" key="1">
    <citation type="submission" date="2016-11" db="EMBL/GenBank/DDBJ databases">
        <authorList>
            <person name="Jaros S."/>
            <person name="Januszkiewicz K."/>
            <person name="Wedrychowicz H."/>
        </authorList>
    </citation>
    <scope>NUCLEOTIDE SEQUENCE [LARGE SCALE GENOMIC DNA]</scope>
    <source>
        <strain evidence="9 10">DSM 21986</strain>
    </source>
</reference>
<evidence type="ECO:0000313" key="9">
    <source>
        <dbReference type="EMBL" id="SHF40523.1"/>
    </source>
</evidence>
<dbReference type="STRING" id="1194090.SAMN05443144_10887"/>
<keyword evidence="7" id="KW-0653">Protein transport</keyword>
<proteinExistence type="inferred from homology"/>
<accession>A0A1M5BD75</accession>
<dbReference type="Proteomes" id="UP000184041">
    <property type="component" value="Unassembled WGS sequence"/>
</dbReference>
<dbReference type="EMBL" id="FQUS01000008">
    <property type="protein sequence ID" value="SHF40523.1"/>
    <property type="molecule type" value="Genomic_DNA"/>
</dbReference>
<keyword evidence="3" id="KW-1003">Cell membrane</keyword>
<evidence type="ECO:0000256" key="2">
    <source>
        <dbReference type="ARBA" id="ARBA00005811"/>
    </source>
</evidence>
<sequence length="181" mass="20265">MFNKNRKREEPEVGGAGMADIAFLLLIFFLLVTTIDIDTGIGLQLPPAPEEDQEPPPIKERNLLNILVNAEGMILIDDEPTQVGEVKQIIKDFVTNRGEDPNLSDSPDKAIVSIKTARQTPYRTYINMLDEVMGAYNELRDQASQSEFGVPYSQLEDESDQQQAVRDIYPKKISIAEPDEG</sequence>
<comment type="subcellular location">
    <subcellularLocation>
        <location evidence="1">Cell membrane</location>
        <topology evidence="1">Single-pass membrane protein</topology>
    </subcellularLocation>
    <subcellularLocation>
        <location evidence="7">Cell membrane</location>
        <topology evidence="7">Single-pass type II membrane protein</topology>
    </subcellularLocation>
</comment>
<keyword evidence="5 8" id="KW-1133">Transmembrane helix</keyword>
<dbReference type="AlphaFoldDB" id="A0A1M5BD75"/>
<evidence type="ECO:0000256" key="7">
    <source>
        <dbReference type="RuleBase" id="RU003879"/>
    </source>
</evidence>
<keyword evidence="6 8" id="KW-0472">Membrane</keyword>
<dbReference type="RefSeq" id="WP_073062660.1">
    <property type="nucleotide sequence ID" value="NZ_FQUS01000008.1"/>
</dbReference>
<evidence type="ECO:0000256" key="6">
    <source>
        <dbReference type="ARBA" id="ARBA00023136"/>
    </source>
</evidence>
<gene>
    <name evidence="9" type="ORF">SAMN05443144_10887</name>
</gene>
<evidence type="ECO:0000256" key="3">
    <source>
        <dbReference type="ARBA" id="ARBA00022475"/>
    </source>
</evidence>
<keyword evidence="7" id="KW-0813">Transport</keyword>
<dbReference type="PANTHER" id="PTHR30558">
    <property type="entry name" value="EXBD MEMBRANE COMPONENT OF PMF-DRIVEN MACROMOLECULE IMPORT SYSTEM"/>
    <property type="match status" value="1"/>
</dbReference>
<organism evidence="9 10">
    <name type="scientific">Fodinibius roseus</name>
    <dbReference type="NCBI Taxonomy" id="1194090"/>
    <lineage>
        <taxon>Bacteria</taxon>
        <taxon>Pseudomonadati</taxon>
        <taxon>Balneolota</taxon>
        <taxon>Balneolia</taxon>
        <taxon>Balneolales</taxon>
        <taxon>Balneolaceae</taxon>
        <taxon>Fodinibius</taxon>
    </lineage>
</organism>
<dbReference type="Pfam" id="PF02472">
    <property type="entry name" value="ExbD"/>
    <property type="match status" value="1"/>
</dbReference>
<evidence type="ECO:0000256" key="8">
    <source>
        <dbReference type="SAM" id="Phobius"/>
    </source>
</evidence>
<evidence type="ECO:0000313" key="10">
    <source>
        <dbReference type="Proteomes" id="UP000184041"/>
    </source>
</evidence>
<keyword evidence="4 7" id="KW-0812">Transmembrane</keyword>
<name>A0A1M5BD75_9BACT</name>
<dbReference type="InterPro" id="IPR003400">
    <property type="entry name" value="ExbD"/>
</dbReference>
<protein>
    <submittedName>
        <fullName evidence="9">Biopolymer transport protein ExbD</fullName>
    </submittedName>
</protein>
<evidence type="ECO:0000256" key="5">
    <source>
        <dbReference type="ARBA" id="ARBA00022989"/>
    </source>
</evidence>
<feature type="transmembrane region" description="Helical" evidence="8">
    <location>
        <begin position="12"/>
        <end position="32"/>
    </location>
</feature>
<evidence type="ECO:0000256" key="1">
    <source>
        <dbReference type="ARBA" id="ARBA00004162"/>
    </source>
</evidence>
<keyword evidence="10" id="KW-1185">Reference proteome</keyword>
<dbReference type="GO" id="GO:0015031">
    <property type="term" value="P:protein transport"/>
    <property type="evidence" value="ECO:0007669"/>
    <property type="project" value="UniProtKB-KW"/>
</dbReference>
<dbReference type="GO" id="GO:0022857">
    <property type="term" value="F:transmembrane transporter activity"/>
    <property type="evidence" value="ECO:0007669"/>
    <property type="project" value="InterPro"/>
</dbReference>
<dbReference type="OrthoDB" id="9801500at2"/>